<dbReference type="Proteomes" id="UP000642125">
    <property type="component" value="Unassembled WGS sequence"/>
</dbReference>
<organism evidence="3 4">
    <name type="scientific">Cellulomonas pakistanensis</name>
    <dbReference type="NCBI Taxonomy" id="992287"/>
    <lineage>
        <taxon>Bacteria</taxon>
        <taxon>Bacillati</taxon>
        <taxon>Actinomycetota</taxon>
        <taxon>Actinomycetes</taxon>
        <taxon>Micrococcales</taxon>
        <taxon>Cellulomonadaceae</taxon>
        <taxon>Cellulomonas</taxon>
    </lineage>
</organism>
<comment type="caution">
    <text evidence="3">The sequence shown here is derived from an EMBL/GenBank/DDBJ whole genome shotgun (WGS) entry which is preliminary data.</text>
</comment>
<dbReference type="EMBL" id="BONO01000002">
    <property type="protein sequence ID" value="GIG35111.1"/>
    <property type="molecule type" value="Genomic_DNA"/>
</dbReference>
<sequence length="267" mass="26645">MENVKKSTWVAGTVLLAVAILALSWFVLISPVVAKTARAAEDTQIAEDRNSTLAAQLARLEQQFAELGSYEEQLALIEREIPATGRTSDFLRTVDSIAAASGAAVVDASVGVPEAVAPAAVEAAPSSGDATEEGASGEGATDADGSEEGAGASTSGPSAAAPIPGFVAVPVTITALGNPVDVLSFLGTLQEDSDRLFLVTSLDGTGQDEAEASGGRPATAKGDLELLISGYVYVLQDPTAAAGDATEQGESGAPPAAGDPSGAFSNA</sequence>
<evidence type="ECO:0000256" key="1">
    <source>
        <dbReference type="SAM" id="Coils"/>
    </source>
</evidence>
<feature type="region of interest" description="Disordered" evidence="2">
    <location>
        <begin position="121"/>
        <end position="159"/>
    </location>
</feature>
<accession>A0A919U2F8</accession>
<feature type="coiled-coil region" evidence="1">
    <location>
        <begin position="43"/>
        <end position="80"/>
    </location>
</feature>
<keyword evidence="4" id="KW-1185">Reference proteome</keyword>
<proteinExistence type="predicted"/>
<feature type="region of interest" description="Disordered" evidence="2">
    <location>
        <begin position="241"/>
        <end position="267"/>
    </location>
</feature>
<gene>
    <name evidence="3" type="ORF">Cpa01nite_04920</name>
</gene>
<keyword evidence="1" id="KW-0175">Coiled coil</keyword>
<evidence type="ECO:0000256" key="2">
    <source>
        <dbReference type="SAM" id="MobiDB-lite"/>
    </source>
</evidence>
<evidence type="ECO:0000313" key="3">
    <source>
        <dbReference type="EMBL" id="GIG35111.1"/>
    </source>
</evidence>
<dbReference type="AlphaFoldDB" id="A0A919U2F8"/>
<dbReference type="RefSeq" id="WP_203667134.1">
    <property type="nucleotide sequence ID" value="NZ_BONO01000002.1"/>
</dbReference>
<evidence type="ECO:0000313" key="4">
    <source>
        <dbReference type="Proteomes" id="UP000642125"/>
    </source>
</evidence>
<feature type="compositionally biased region" description="Low complexity" evidence="2">
    <location>
        <begin position="251"/>
        <end position="267"/>
    </location>
</feature>
<protein>
    <recommendedName>
        <fullName evidence="5">Pilus assembly protein PilO</fullName>
    </recommendedName>
</protein>
<evidence type="ECO:0008006" key="5">
    <source>
        <dbReference type="Google" id="ProtNLM"/>
    </source>
</evidence>
<reference evidence="3" key="1">
    <citation type="submission" date="2021-01" db="EMBL/GenBank/DDBJ databases">
        <title>Whole genome shotgun sequence of Cellulomonas pakistanensis NBRC 110800.</title>
        <authorList>
            <person name="Komaki H."/>
            <person name="Tamura T."/>
        </authorList>
    </citation>
    <scope>NUCLEOTIDE SEQUENCE</scope>
    <source>
        <strain evidence="3">NBRC 110800</strain>
    </source>
</reference>
<name>A0A919U2F8_9CELL</name>
<feature type="compositionally biased region" description="Low complexity" evidence="2">
    <location>
        <begin position="138"/>
        <end position="159"/>
    </location>
</feature>